<protein>
    <submittedName>
        <fullName evidence="3">PDZ domain-containing protein</fullName>
    </submittedName>
</protein>
<keyword evidence="1" id="KW-0732">Signal</keyword>
<organism evidence="3 4">
    <name type="scientific">Haloferula rosea</name>
    <dbReference type="NCBI Taxonomy" id="490093"/>
    <lineage>
        <taxon>Bacteria</taxon>
        <taxon>Pseudomonadati</taxon>
        <taxon>Verrucomicrobiota</taxon>
        <taxon>Verrucomicrobiia</taxon>
        <taxon>Verrucomicrobiales</taxon>
        <taxon>Verrucomicrobiaceae</taxon>
        <taxon>Haloferula</taxon>
    </lineage>
</organism>
<keyword evidence="4" id="KW-1185">Reference proteome</keyword>
<evidence type="ECO:0000313" key="4">
    <source>
        <dbReference type="Proteomes" id="UP000658278"/>
    </source>
</evidence>
<dbReference type="InterPro" id="IPR001478">
    <property type="entry name" value="PDZ"/>
</dbReference>
<feature type="chain" id="PRO_5037620540" evidence="1">
    <location>
        <begin position="21"/>
        <end position="258"/>
    </location>
</feature>
<proteinExistence type="predicted"/>
<reference evidence="3" key="1">
    <citation type="submission" date="2021-01" db="EMBL/GenBank/DDBJ databases">
        <title>Modified the classification status of verrucomicrobia.</title>
        <authorList>
            <person name="Feng X."/>
        </authorList>
    </citation>
    <scope>NUCLEOTIDE SEQUENCE</scope>
    <source>
        <strain evidence="3">KCTC 22201</strain>
    </source>
</reference>
<gene>
    <name evidence="3" type="ORF">JIN81_04615</name>
</gene>
<dbReference type="SMART" id="SM00228">
    <property type="entry name" value="PDZ"/>
    <property type="match status" value="1"/>
</dbReference>
<accession>A0A934RD87</accession>
<name>A0A934RD87_9BACT</name>
<dbReference type="SUPFAM" id="SSF50156">
    <property type="entry name" value="PDZ domain-like"/>
    <property type="match status" value="1"/>
</dbReference>
<feature type="signal peptide" evidence="1">
    <location>
        <begin position="1"/>
        <end position="20"/>
    </location>
</feature>
<comment type="caution">
    <text evidence="3">The sequence shown here is derived from an EMBL/GenBank/DDBJ whole genome shotgun (WGS) entry which is preliminary data.</text>
</comment>
<dbReference type="EMBL" id="JAENII010000003">
    <property type="protein sequence ID" value="MBK1826290.1"/>
    <property type="molecule type" value="Genomic_DNA"/>
</dbReference>
<evidence type="ECO:0000256" key="1">
    <source>
        <dbReference type="SAM" id="SignalP"/>
    </source>
</evidence>
<dbReference type="RefSeq" id="WP_200277059.1">
    <property type="nucleotide sequence ID" value="NZ_JAENII010000003.1"/>
</dbReference>
<dbReference type="CDD" id="cd06779">
    <property type="entry name" value="cpPDZ_Deg_HtrA-like"/>
    <property type="match status" value="1"/>
</dbReference>
<evidence type="ECO:0000313" key="3">
    <source>
        <dbReference type="EMBL" id="MBK1826290.1"/>
    </source>
</evidence>
<dbReference type="Proteomes" id="UP000658278">
    <property type="component" value="Unassembled WGS sequence"/>
</dbReference>
<evidence type="ECO:0000259" key="2">
    <source>
        <dbReference type="SMART" id="SM00228"/>
    </source>
</evidence>
<dbReference type="Gene3D" id="2.30.42.10">
    <property type="match status" value="1"/>
</dbReference>
<sequence length="258" mass="28161">MSVIKHVSPILLAVLLPLTAQEPAKEVADPRPVPAGPMAQTPWVGLEVGKLDDAMRAHVVDVPMGAGFLITGVTAGSPADKAGLRSYDILWKFNDQILINEAQFGTLLRMHKIGDSVNMTIVRSGKHLAMDLELAPAPPRQVQSEISPVDIPLVPAGVPGMPRSIVYPQARKAVVSREDGSTAQLHHEDGEAMVVIRDGDGETIYEGPVRKDGKMVVPRDWKCSVGALMRTMHHAEDDDWKVRRPRPRVVTPPVVRER</sequence>
<dbReference type="AlphaFoldDB" id="A0A934RD87"/>
<dbReference type="Pfam" id="PF13180">
    <property type="entry name" value="PDZ_2"/>
    <property type="match status" value="1"/>
</dbReference>
<feature type="domain" description="PDZ" evidence="2">
    <location>
        <begin position="42"/>
        <end position="125"/>
    </location>
</feature>
<dbReference type="InterPro" id="IPR036034">
    <property type="entry name" value="PDZ_sf"/>
</dbReference>